<evidence type="ECO:0000256" key="1">
    <source>
        <dbReference type="PROSITE-ProRule" id="PRU00176"/>
    </source>
</evidence>
<protein>
    <submittedName>
        <fullName evidence="3">RRM domain protein</fullName>
    </submittedName>
</protein>
<keyword evidence="1" id="KW-0694">RNA-binding</keyword>
<evidence type="ECO:0000259" key="2">
    <source>
        <dbReference type="PROSITE" id="PS50102"/>
    </source>
</evidence>
<dbReference type="SMART" id="SM00360">
    <property type="entry name" value="RRM"/>
    <property type="match status" value="1"/>
</dbReference>
<evidence type="ECO:0000313" key="4">
    <source>
        <dbReference type="Proteomes" id="UP000268162"/>
    </source>
</evidence>
<keyword evidence="4" id="KW-1185">Reference proteome</keyword>
<dbReference type="InterPro" id="IPR000504">
    <property type="entry name" value="RRM_dom"/>
</dbReference>
<sequence length="74" mass="8198">DSCKLFVKNLHPHVSHSELFQTFKPFGYIYSAKVNIDEQIKVSKGTGLVIFANPDDVTNAISALIGHELKGQKI</sequence>
<reference evidence="4" key="1">
    <citation type="journal article" date="2018" name="Nat. Microbiol.">
        <title>Leveraging single-cell genomics to expand the fungal tree of life.</title>
        <authorList>
            <person name="Ahrendt S.R."/>
            <person name="Quandt C.A."/>
            <person name="Ciobanu D."/>
            <person name="Clum A."/>
            <person name="Salamov A."/>
            <person name="Andreopoulos B."/>
            <person name="Cheng J.F."/>
            <person name="Woyke T."/>
            <person name="Pelin A."/>
            <person name="Henrissat B."/>
            <person name="Reynolds N.K."/>
            <person name="Benny G.L."/>
            <person name="Smith M.E."/>
            <person name="James T.Y."/>
            <person name="Grigoriev I.V."/>
        </authorList>
    </citation>
    <scope>NUCLEOTIDE SEQUENCE [LARGE SCALE GENOMIC DNA]</scope>
    <source>
        <strain evidence="4">RSA 468</strain>
    </source>
</reference>
<feature type="non-terminal residue" evidence="3">
    <location>
        <position position="1"/>
    </location>
</feature>
<dbReference type="STRING" id="215637.A0A4P9ZPF5"/>
<organism evidence="3 4">
    <name type="scientific">Dimargaris cristalligena</name>
    <dbReference type="NCBI Taxonomy" id="215637"/>
    <lineage>
        <taxon>Eukaryota</taxon>
        <taxon>Fungi</taxon>
        <taxon>Fungi incertae sedis</taxon>
        <taxon>Zoopagomycota</taxon>
        <taxon>Kickxellomycotina</taxon>
        <taxon>Dimargaritomycetes</taxon>
        <taxon>Dimargaritales</taxon>
        <taxon>Dimargaritaceae</taxon>
        <taxon>Dimargaris</taxon>
    </lineage>
</organism>
<gene>
    <name evidence="3" type="ORF">BJ085DRAFT_3329</name>
</gene>
<proteinExistence type="predicted"/>
<dbReference type="Gene3D" id="3.30.70.330">
    <property type="match status" value="1"/>
</dbReference>
<dbReference type="PANTHER" id="PTHR15241:SF304">
    <property type="entry name" value="RRM DOMAIN-CONTAINING PROTEIN"/>
    <property type="match status" value="1"/>
</dbReference>
<dbReference type="EMBL" id="ML002928">
    <property type="protein sequence ID" value="RKP35223.1"/>
    <property type="molecule type" value="Genomic_DNA"/>
</dbReference>
<feature type="domain" description="RRM" evidence="2">
    <location>
        <begin position="3"/>
        <end position="74"/>
    </location>
</feature>
<dbReference type="Pfam" id="PF00076">
    <property type="entry name" value="RRM_1"/>
    <property type="match status" value="1"/>
</dbReference>
<evidence type="ECO:0000313" key="3">
    <source>
        <dbReference type="EMBL" id="RKP35223.1"/>
    </source>
</evidence>
<name>A0A4P9ZPF5_9FUNG</name>
<dbReference type="InterPro" id="IPR012677">
    <property type="entry name" value="Nucleotide-bd_a/b_plait_sf"/>
</dbReference>
<dbReference type="Proteomes" id="UP000268162">
    <property type="component" value="Unassembled WGS sequence"/>
</dbReference>
<dbReference type="PANTHER" id="PTHR15241">
    <property type="entry name" value="TRANSFORMER-2-RELATED"/>
    <property type="match status" value="1"/>
</dbReference>
<dbReference type="PROSITE" id="PS50102">
    <property type="entry name" value="RRM"/>
    <property type="match status" value="1"/>
</dbReference>
<dbReference type="SUPFAM" id="SSF54928">
    <property type="entry name" value="RNA-binding domain, RBD"/>
    <property type="match status" value="1"/>
</dbReference>
<feature type="non-terminal residue" evidence="3">
    <location>
        <position position="74"/>
    </location>
</feature>
<dbReference type="GO" id="GO:0003723">
    <property type="term" value="F:RNA binding"/>
    <property type="evidence" value="ECO:0007669"/>
    <property type="project" value="UniProtKB-UniRule"/>
</dbReference>
<dbReference type="AlphaFoldDB" id="A0A4P9ZPF5"/>
<accession>A0A4P9ZPF5</accession>
<dbReference type="InterPro" id="IPR035979">
    <property type="entry name" value="RBD_domain_sf"/>
</dbReference>